<keyword evidence="1" id="KW-0812">Transmembrane</keyword>
<dbReference type="Proteomes" id="UP000533429">
    <property type="component" value="Unassembled WGS sequence"/>
</dbReference>
<comment type="caution">
    <text evidence="2">The sequence shown here is derived from an EMBL/GenBank/DDBJ whole genome shotgun (WGS) entry which is preliminary data.</text>
</comment>
<organism evidence="2 3">
    <name type="scientific">Photobacterium damselae subsp. damselae</name>
    <name type="common">Listonella damsela</name>
    <dbReference type="NCBI Taxonomy" id="85581"/>
    <lineage>
        <taxon>Bacteria</taxon>
        <taxon>Pseudomonadati</taxon>
        <taxon>Pseudomonadota</taxon>
        <taxon>Gammaproteobacteria</taxon>
        <taxon>Vibrionales</taxon>
        <taxon>Vibrionaceae</taxon>
        <taxon>Photobacterium</taxon>
    </lineage>
</organism>
<keyword evidence="1" id="KW-0472">Membrane</keyword>
<sequence>MDSLAIVVAFIATCCFALTLVRFLLFKRELFKLKNDMKQHVLEKGIDNELWFMFDTRTREMFNSKLKSSTF</sequence>
<reference evidence="2 3" key="1">
    <citation type="submission" date="2020-06" db="EMBL/GenBank/DDBJ databases">
        <title>Photobacterium damselae subsp. damselae comparative genomics.</title>
        <authorList>
            <person name="Osorio C.R."/>
        </authorList>
    </citation>
    <scope>NUCLEOTIDE SEQUENCE [LARGE SCALE GENOMIC DNA]</scope>
    <source>
        <strain evidence="2 3">TW250/03</strain>
    </source>
</reference>
<accession>A0A850R306</accession>
<dbReference type="AlphaFoldDB" id="A0A850R306"/>
<keyword evidence="1" id="KW-1133">Transmembrane helix</keyword>
<evidence type="ECO:0000256" key="1">
    <source>
        <dbReference type="SAM" id="Phobius"/>
    </source>
</evidence>
<evidence type="ECO:0000313" key="3">
    <source>
        <dbReference type="Proteomes" id="UP000533429"/>
    </source>
</evidence>
<gene>
    <name evidence="2" type="ORF">HWA77_16870</name>
</gene>
<feature type="transmembrane region" description="Helical" evidence="1">
    <location>
        <begin position="6"/>
        <end position="25"/>
    </location>
</feature>
<evidence type="ECO:0000313" key="2">
    <source>
        <dbReference type="EMBL" id="NVP01889.1"/>
    </source>
</evidence>
<proteinExistence type="predicted"/>
<name>A0A850R306_PHODD</name>
<dbReference type="EMBL" id="JABXOR010001070">
    <property type="protein sequence ID" value="NVP01889.1"/>
    <property type="molecule type" value="Genomic_DNA"/>
</dbReference>
<protein>
    <submittedName>
        <fullName evidence="2">Uncharacterized protein</fullName>
    </submittedName>
</protein>